<accession>A0AAX4ISM7</accession>
<protein>
    <submittedName>
        <fullName evidence="4">Zn(2)Cys(6) fungal-type DNA-binding domain-containing protein</fullName>
    </submittedName>
</protein>
<dbReference type="RefSeq" id="XP_062783263.1">
    <property type="nucleotide sequence ID" value="XM_062927212.1"/>
</dbReference>
<feature type="compositionally biased region" description="Polar residues" evidence="2">
    <location>
        <begin position="75"/>
        <end position="127"/>
    </location>
</feature>
<dbReference type="InterPro" id="IPR036864">
    <property type="entry name" value="Zn2-C6_fun-type_DNA-bd_sf"/>
</dbReference>
<feature type="region of interest" description="Disordered" evidence="2">
    <location>
        <begin position="182"/>
        <end position="228"/>
    </location>
</feature>
<dbReference type="GeneID" id="87947556"/>
<organism evidence="4 5">
    <name type="scientific">Colletotrichum destructivum</name>
    <dbReference type="NCBI Taxonomy" id="34406"/>
    <lineage>
        <taxon>Eukaryota</taxon>
        <taxon>Fungi</taxon>
        <taxon>Dikarya</taxon>
        <taxon>Ascomycota</taxon>
        <taxon>Pezizomycotina</taxon>
        <taxon>Sordariomycetes</taxon>
        <taxon>Hypocreomycetidae</taxon>
        <taxon>Glomerellales</taxon>
        <taxon>Glomerellaceae</taxon>
        <taxon>Colletotrichum</taxon>
        <taxon>Colletotrichum destructivum species complex</taxon>
    </lineage>
</organism>
<reference evidence="5" key="1">
    <citation type="journal article" date="2023" name="bioRxiv">
        <title>Complete genome of the Medicago anthracnose fungus, Colletotrichum destructivum, reveals a mini-chromosome-like region within a core chromosome.</title>
        <authorList>
            <person name="Lapalu N."/>
            <person name="Simon A."/>
            <person name="Lu A."/>
            <person name="Plaumann P.-L."/>
            <person name="Amselem J."/>
            <person name="Pigne S."/>
            <person name="Auger A."/>
            <person name="Koch C."/>
            <person name="Dallery J.-F."/>
            <person name="O'Connell R.J."/>
        </authorList>
    </citation>
    <scope>NUCLEOTIDE SEQUENCE [LARGE SCALE GENOMIC DNA]</scope>
    <source>
        <strain evidence="5">CBS 520.97</strain>
    </source>
</reference>
<sequence>MSNRVPSTIALPTFDRPQANTNTGSSSSQQQPAQLQQPQPQQQQQTQQTQTQYYGFYGEQPEHGTWPLTGNITQQNQAQMSPQGQQAGLSAVPNTNPLLPDQSQPAQQFPTTEHFTPANSVLPQGNAYTAPAPRTRTQPAPDPSPRKCDNCRKTRAFCSGHEPCNHCVVAGITCSYNMVPLRATPPKHRRSSDDEDANDTGRRQKRPRRLLPAPLRDNPNPPLYRRRPQLGVPGDGLCDWCREGGHQDKPCDADHANEIECSQCTKYRNLANPDHVCTVRGGEYWQKRFANSRPTYSHFDLEASCCVRCREKRGSNRPTLCDIDDRVKIGCTPCKIDGVLCEIYNEERVLALVRQPPPAAALMWDRPEPRDGVIAADRRPWWRHMCRECYSQIGERRWKPCSWILDVRLGEYKCGRCDANGLACVDSWTGVQYDAPYTYSGSGDKVTTLNKSGPRTGRHKCTNCAANDVHCRGYNNDDAGFACAKCSIWGLTCQIRPADGLTRTLPHMDRRMIGYSRVSSDRATTFLGCQPCLENGDRCDRKRPCDSCHDKGRACDLWSSGTCKRGRTVGADTPDYYMSLGYGPDGVNSGRWHVPEDQLIGPNKPKRAEASAAFSTAAYAAAQTPSRPGEAPNVAAGVGGRYNAFFNNLSPPNASNSGSTVSASALSNNPANQTYYGDNNAAQEALQTGQGYETWVGNFNAQRGGRQQPPGNENFPPFGGPPQNRDELGRIMGGGGGGSGSGSGSISISSGQDTTSDSDFYRMAQGSEVVVDPALSMDVDETDVQEQNRVAADIRQAMHLYVRDMRFISVELRQFSIPEIMDVPANVRPVQAPQRVLLELEDHPQAQRRPPYQTQWDPPAYEKNLRELLFKWKRPGYNVLCDIPDEPANFDADFAAEYQETRCEESQPQCGAVVRNGAHCENLQHMVRPQPYAVCDGCDMKGKKKLFEGPSPLTRGEFLNMRAYACSVCAVTEEAGAEFGGSWSGAGAGAAKPVTGCLCAAKLLSRRLCQFHRYRLAAAMMVQTMFVAEWAVTNFGPDACLFCKERPSRLTTDGFADALVYLCLNCQGVVCESFERGLHPGVHEWFGGVEPVTLWEQNWDPMPGVVVEEVLE</sequence>
<dbReference type="Proteomes" id="UP001322277">
    <property type="component" value="Chromosome 7"/>
</dbReference>
<dbReference type="EMBL" id="CP137311">
    <property type="protein sequence ID" value="WQF86042.1"/>
    <property type="molecule type" value="Genomic_DNA"/>
</dbReference>
<name>A0AAX4ISM7_9PEZI</name>
<dbReference type="KEGG" id="cdet:87947556"/>
<dbReference type="SUPFAM" id="SSF57701">
    <property type="entry name" value="Zn2/Cys6 DNA-binding domain"/>
    <property type="match status" value="1"/>
</dbReference>
<gene>
    <name evidence="4" type="ORF">CDEST_11056</name>
</gene>
<dbReference type="Pfam" id="PF00172">
    <property type="entry name" value="Zn_clus"/>
    <property type="match status" value="1"/>
</dbReference>
<evidence type="ECO:0000256" key="1">
    <source>
        <dbReference type="ARBA" id="ARBA00023242"/>
    </source>
</evidence>
<proteinExistence type="predicted"/>
<dbReference type="InterPro" id="IPR001138">
    <property type="entry name" value="Zn2Cys6_DnaBD"/>
</dbReference>
<dbReference type="AlphaFoldDB" id="A0AAX4ISM7"/>
<dbReference type="GO" id="GO:0000981">
    <property type="term" value="F:DNA-binding transcription factor activity, RNA polymerase II-specific"/>
    <property type="evidence" value="ECO:0007669"/>
    <property type="project" value="InterPro"/>
</dbReference>
<feature type="domain" description="Zn(2)-C6 fungal-type" evidence="3">
    <location>
        <begin position="147"/>
        <end position="176"/>
    </location>
</feature>
<evidence type="ECO:0000259" key="3">
    <source>
        <dbReference type="PROSITE" id="PS50048"/>
    </source>
</evidence>
<evidence type="ECO:0000313" key="5">
    <source>
        <dbReference type="Proteomes" id="UP001322277"/>
    </source>
</evidence>
<keyword evidence="5" id="KW-1185">Reference proteome</keyword>
<keyword evidence="4" id="KW-0238">DNA-binding</keyword>
<feature type="region of interest" description="Disordered" evidence="2">
    <location>
        <begin position="75"/>
        <end position="149"/>
    </location>
</feature>
<feature type="region of interest" description="Disordered" evidence="2">
    <location>
        <begin position="1"/>
        <end position="51"/>
    </location>
</feature>
<keyword evidence="1" id="KW-0539">Nucleus</keyword>
<feature type="region of interest" description="Disordered" evidence="2">
    <location>
        <begin position="701"/>
        <end position="758"/>
    </location>
</feature>
<feature type="compositionally biased region" description="Gly residues" evidence="2">
    <location>
        <begin position="731"/>
        <end position="743"/>
    </location>
</feature>
<dbReference type="PROSITE" id="PS50048">
    <property type="entry name" value="ZN2_CY6_FUNGAL_2"/>
    <property type="match status" value="1"/>
</dbReference>
<feature type="compositionally biased region" description="Low complexity" evidence="2">
    <location>
        <begin position="707"/>
        <end position="723"/>
    </location>
</feature>
<dbReference type="GO" id="GO:0008270">
    <property type="term" value="F:zinc ion binding"/>
    <property type="evidence" value="ECO:0007669"/>
    <property type="project" value="InterPro"/>
</dbReference>
<dbReference type="Gene3D" id="4.10.240.10">
    <property type="entry name" value="Zn(2)-C6 fungal-type DNA-binding domain"/>
    <property type="match status" value="1"/>
</dbReference>
<feature type="compositionally biased region" description="Low complexity" evidence="2">
    <location>
        <begin position="129"/>
        <end position="139"/>
    </location>
</feature>
<evidence type="ECO:0000313" key="4">
    <source>
        <dbReference type="EMBL" id="WQF86042.1"/>
    </source>
</evidence>
<evidence type="ECO:0000256" key="2">
    <source>
        <dbReference type="SAM" id="MobiDB-lite"/>
    </source>
</evidence>
<dbReference type="GO" id="GO:0003677">
    <property type="term" value="F:DNA binding"/>
    <property type="evidence" value="ECO:0007669"/>
    <property type="project" value="UniProtKB-KW"/>
</dbReference>
<feature type="compositionally biased region" description="Low complexity" evidence="2">
    <location>
        <begin position="25"/>
        <end position="51"/>
    </location>
</feature>